<evidence type="ECO:0000256" key="1">
    <source>
        <dbReference type="SAM" id="MobiDB-lite"/>
    </source>
</evidence>
<dbReference type="AlphaFoldDB" id="A0A1Y2DXH3"/>
<evidence type="ECO:0000259" key="2">
    <source>
        <dbReference type="Pfam" id="PF15377"/>
    </source>
</evidence>
<accession>A0A1Y2DXH3</accession>
<feature type="compositionally biased region" description="Acidic residues" evidence="1">
    <location>
        <begin position="129"/>
        <end position="138"/>
    </location>
</feature>
<dbReference type="Pfam" id="PF15377">
    <property type="entry name" value="DUF4604"/>
    <property type="match status" value="1"/>
</dbReference>
<dbReference type="InParanoid" id="A0A1Y2DXH3"/>
<feature type="region of interest" description="Disordered" evidence="1">
    <location>
        <begin position="156"/>
        <end position="191"/>
    </location>
</feature>
<dbReference type="GeneID" id="63776674"/>
<feature type="domain" description="DUF4604" evidence="2">
    <location>
        <begin position="10"/>
        <end position="190"/>
    </location>
</feature>
<evidence type="ECO:0000313" key="4">
    <source>
        <dbReference type="Proteomes" id="UP000193689"/>
    </source>
</evidence>
<comment type="caution">
    <text evidence="3">The sequence shown here is derived from an EMBL/GenBank/DDBJ whole genome shotgun (WGS) entry which is preliminary data.</text>
</comment>
<keyword evidence="4" id="KW-1185">Reference proteome</keyword>
<feature type="region of interest" description="Disordered" evidence="1">
    <location>
        <begin position="119"/>
        <end position="138"/>
    </location>
</feature>
<dbReference type="OrthoDB" id="5388322at2759"/>
<protein>
    <recommendedName>
        <fullName evidence="2">DUF4604 domain-containing protein</fullName>
    </recommendedName>
</protein>
<dbReference type="RefSeq" id="XP_040714982.1">
    <property type="nucleotide sequence ID" value="XM_040860462.1"/>
</dbReference>
<name>A0A1Y2DXH3_9PEZI</name>
<dbReference type="EMBL" id="MCFJ01000008">
    <property type="protein sequence ID" value="ORY63325.1"/>
    <property type="molecule type" value="Genomic_DNA"/>
</dbReference>
<proteinExistence type="predicted"/>
<dbReference type="InterPro" id="IPR027911">
    <property type="entry name" value="DUF4604"/>
</dbReference>
<feature type="region of interest" description="Disordered" evidence="1">
    <location>
        <begin position="24"/>
        <end position="109"/>
    </location>
</feature>
<organism evidence="3 4">
    <name type="scientific">Pseudomassariella vexata</name>
    <dbReference type="NCBI Taxonomy" id="1141098"/>
    <lineage>
        <taxon>Eukaryota</taxon>
        <taxon>Fungi</taxon>
        <taxon>Dikarya</taxon>
        <taxon>Ascomycota</taxon>
        <taxon>Pezizomycotina</taxon>
        <taxon>Sordariomycetes</taxon>
        <taxon>Xylariomycetidae</taxon>
        <taxon>Amphisphaeriales</taxon>
        <taxon>Pseudomassariaceae</taxon>
        <taxon>Pseudomassariella</taxon>
    </lineage>
</organism>
<feature type="compositionally biased region" description="Basic and acidic residues" evidence="1">
    <location>
        <begin position="156"/>
        <end position="175"/>
    </location>
</feature>
<gene>
    <name evidence="3" type="ORF">BCR38DRAFT_436528</name>
</gene>
<feature type="compositionally biased region" description="Basic and acidic residues" evidence="1">
    <location>
        <begin position="94"/>
        <end position="109"/>
    </location>
</feature>
<sequence>MAPSDKITGKNLTYDQTLPPFLAALRGQHTGTGSNSPDPILAARRRHAKVRSASEEAEDAPVVVDEEGNVVDVKVTDDDDGEATANGNGNKNSSAEEEKRREMETAKEPEKVAVIGAGKKRKVGKVVGADEEEGEDAGGVDAAIRKAVKATQMITKRSDEKNDDAKPVRKMGEKGGKKKAKKIKLSFGDEG</sequence>
<feature type="compositionally biased region" description="Acidic residues" evidence="1">
    <location>
        <begin position="55"/>
        <end position="69"/>
    </location>
</feature>
<dbReference type="Proteomes" id="UP000193689">
    <property type="component" value="Unassembled WGS sequence"/>
</dbReference>
<reference evidence="3 4" key="1">
    <citation type="submission" date="2016-07" db="EMBL/GenBank/DDBJ databases">
        <title>Pervasive Adenine N6-methylation of Active Genes in Fungi.</title>
        <authorList>
            <consortium name="DOE Joint Genome Institute"/>
            <person name="Mondo S.J."/>
            <person name="Dannebaum R.O."/>
            <person name="Kuo R.C."/>
            <person name="Labutti K."/>
            <person name="Haridas S."/>
            <person name="Kuo A."/>
            <person name="Salamov A."/>
            <person name="Ahrendt S.R."/>
            <person name="Lipzen A."/>
            <person name="Sullivan W."/>
            <person name="Andreopoulos W.B."/>
            <person name="Clum A."/>
            <person name="Lindquist E."/>
            <person name="Daum C."/>
            <person name="Ramamoorthy G.K."/>
            <person name="Gryganskyi A."/>
            <person name="Culley D."/>
            <person name="Magnuson J.K."/>
            <person name="James T.Y."/>
            <person name="O'Malley M.A."/>
            <person name="Stajich J.E."/>
            <person name="Spatafora J.W."/>
            <person name="Visel A."/>
            <person name="Grigoriev I.V."/>
        </authorList>
    </citation>
    <scope>NUCLEOTIDE SEQUENCE [LARGE SCALE GENOMIC DNA]</scope>
    <source>
        <strain evidence="3 4">CBS 129021</strain>
    </source>
</reference>
<evidence type="ECO:0000313" key="3">
    <source>
        <dbReference type="EMBL" id="ORY63325.1"/>
    </source>
</evidence>